<proteinExistence type="inferred from homology"/>
<dbReference type="EMBL" id="LUGG01000018">
    <property type="protein sequence ID" value="OBZ69194.1"/>
    <property type="molecule type" value="Genomic_DNA"/>
</dbReference>
<dbReference type="GO" id="GO:0046872">
    <property type="term" value="F:metal ion binding"/>
    <property type="evidence" value="ECO:0007669"/>
    <property type="project" value="UniProtKB-KW"/>
</dbReference>
<dbReference type="Proteomes" id="UP000092993">
    <property type="component" value="Unassembled WGS sequence"/>
</dbReference>
<dbReference type="GO" id="GO:0005737">
    <property type="term" value="C:cytoplasm"/>
    <property type="evidence" value="ECO:0007669"/>
    <property type="project" value="TreeGrafter"/>
</dbReference>
<dbReference type="OrthoDB" id="540174at2759"/>
<comment type="caution">
    <text evidence="6">The sequence shown here is derived from an EMBL/GenBank/DDBJ whole genome shotgun (WGS) entry which is preliminary data.</text>
</comment>
<dbReference type="Gene3D" id="1.20.58.480">
    <property type="match status" value="1"/>
</dbReference>
<keyword evidence="6" id="KW-0223">Dioxygenase</keyword>
<dbReference type="SUPFAM" id="SSF140959">
    <property type="entry name" value="Indolic compounds 2,3-dioxygenase-like"/>
    <property type="match status" value="1"/>
</dbReference>
<reference evidence="6 7" key="1">
    <citation type="submission" date="2016-03" db="EMBL/GenBank/DDBJ databases">
        <title>Whole genome sequencing of Grifola frondosa 9006-11.</title>
        <authorList>
            <person name="Min B."/>
            <person name="Park H."/>
            <person name="Kim J.-G."/>
            <person name="Cho H."/>
            <person name="Oh Y.-L."/>
            <person name="Kong W.-S."/>
            <person name="Choi I.-G."/>
        </authorList>
    </citation>
    <scope>NUCLEOTIDE SEQUENCE [LARGE SCALE GENOMIC DNA]</scope>
    <source>
        <strain evidence="6 7">9006-11</strain>
    </source>
</reference>
<evidence type="ECO:0000256" key="4">
    <source>
        <dbReference type="PIRSR" id="PIRSR600898-1"/>
    </source>
</evidence>
<dbReference type="PANTHER" id="PTHR28657:SF5">
    <property type="entry name" value="INDOLEAMINE 2,3-DIOXYGENASE"/>
    <property type="match status" value="1"/>
</dbReference>
<dbReference type="PANTHER" id="PTHR28657">
    <property type="entry name" value="INDOLEAMINE 2,3-DIOXYGENASE"/>
    <property type="match status" value="1"/>
</dbReference>
<keyword evidence="3 4" id="KW-0408">Iron</keyword>
<evidence type="ECO:0000256" key="5">
    <source>
        <dbReference type="SAM" id="MobiDB-lite"/>
    </source>
</evidence>
<dbReference type="Pfam" id="PF01231">
    <property type="entry name" value="IDO"/>
    <property type="match status" value="1"/>
</dbReference>
<dbReference type="AlphaFoldDB" id="A0A1C7M2A6"/>
<evidence type="ECO:0000256" key="2">
    <source>
        <dbReference type="ARBA" id="ARBA00022723"/>
    </source>
</evidence>
<evidence type="ECO:0000256" key="1">
    <source>
        <dbReference type="ARBA" id="ARBA00007119"/>
    </source>
</evidence>
<comment type="similarity">
    <text evidence="1">Belongs to the indoleamine 2,3-dioxygenase family.</text>
</comment>
<evidence type="ECO:0000256" key="3">
    <source>
        <dbReference type="ARBA" id="ARBA00023004"/>
    </source>
</evidence>
<accession>A0A1C7M2A6</accession>
<dbReference type="InterPro" id="IPR037217">
    <property type="entry name" value="Trp/Indoleamine_2_3_dOase-like"/>
</dbReference>
<sequence length="343" mass="38696">MRLLQRAHMVLASVLHYYAHSIPPAEAGNRISIPRPLAVPLVEISNALGLPPVLTFADIVLWNWDFINPDLPLSVDNMRHLVIFSGTTAEDEFYHASAAAELKGVEMLKIMEGFMNMPNLTDRWAIAKVARDLERLKKIIEEIEVIVQGSRETVDPHIFYWLVRPWWSGSEERSPWVYEGVPDCPLPDLDGPSAGQSSVMHALDLFLDVDHTLQKKRQPAPSAQNRRADQRFMERMRRYMPRQHRDYLSCIAARSIRQVAERTPSLKDPYNAAVAALKKFRDGHIRIAVLYVVTMANSSPPAGFEHRAKRHGEETGPARGSGGTEVSNLLKAGRDATQRTLLK</sequence>
<evidence type="ECO:0000313" key="6">
    <source>
        <dbReference type="EMBL" id="OBZ69194.1"/>
    </source>
</evidence>
<name>A0A1C7M2A6_GRIFR</name>
<dbReference type="GO" id="GO:0033754">
    <property type="term" value="F:indoleamine 2,3-dioxygenase activity"/>
    <property type="evidence" value="ECO:0007669"/>
    <property type="project" value="TreeGrafter"/>
</dbReference>
<dbReference type="GO" id="GO:0019441">
    <property type="term" value="P:L-tryptophan catabolic process to kynurenine"/>
    <property type="evidence" value="ECO:0007669"/>
    <property type="project" value="InterPro"/>
</dbReference>
<keyword evidence="4" id="KW-0349">Heme</keyword>
<feature type="region of interest" description="Disordered" evidence="5">
    <location>
        <begin position="300"/>
        <end position="343"/>
    </location>
</feature>
<dbReference type="STRING" id="5627.A0A1C7M2A6"/>
<dbReference type="OMA" id="SNKIMEP"/>
<keyword evidence="7" id="KW-1185">Reference proteome</keyword>
<protein>
    <submittedName>
        <fullName evidence="6">Indoleamine 2,3-dioxygenase 1</fullName>
    </submittedName>
</protein>
<gene>
    <name evidence="6" type="primary">Ido1</name>
    <name evidence="6" type="ORF">A0H81_10720</name>
</gene>
<feature type="binding site" description="proximal binding residue" evidence="4">
    <location>
        <position position="284"/>
    </location>
    <ligand>
        <name>heme b</name>
        <dbReference type="ChEBI" id="CHEBI:60344"/>
    </ligand>
    <ligandPart>
        <name>Fe</name>
        <dbReference type="ChEBI" id="CHEBI:18248"/>
    </ligandPart>
</feature>
<keyword evidence="2 4" id="KW-0479">Metal-binding</keyword>
<keyword evidence="6" id="KW-0560">Oxidoreductase</keyword>
<evidence type="ECO:0000313" key="7">
    <source>
        <dbReference type="Proteomes" id="UP000092993"/>
    </source>
</evidence>
<dbReference type="InterPro" id="IPR000898">
    <property type="entry name" value="Indolamine_dOase"/>
</dbReference>
<dbReference type="GO" id="GO:0020037">
    <property type="term" value="F:heme binding"/>
    <property type="evidence" value="ECO:0007669"/>
    <property type="project" value="InterPro"/>
</dbReference>
<dbReference type="GO" id="GO:0034354">
    <property type="term" value="P:'de novo' NAD+ biosynthetic process from L-tryptophan"/>
    <property type="evidence" value="ECO:0007669"/>
    <property type="project" value="TreeGrafter"/>
</dbReference>
<organism evidence="6 7">
    <name type="scientific">Grifola frondosa</name>
    <name type="common">Maitake</name>
    <name type="synonym">Polyporus frondosus</name>
    <dbReference type="NCBI Taxonomy" id="5627"/>
    <lineage>
        <taxon>Eukaryota</taxon>
        <taxon>Fungi</taxon>
        <taxon>Dikarya</taxon>
        <taxon>Basidiomycota</taxon>
        <taxon>Agaricomycotina</taxon>
        <taxon>Agaricomycetes</taxon>
        <taxon>Polyporales</taxon>
        <taxon>Grifolaceae</taxon>
        <taxon>Grifola</taxon>
    </lineage>
</organism>